<dbReference type="SUPFAM" id="SSF53756">
    <property type="entry name" value="UDP-Glycosyltransferase/glycogen phosphorylase"/>
    <property type="match status" value="1"/>
</dbReference>
<dbReference type="CDD" id="cd03811">
    <property type="entry name" value="GT4_GT28_WabH-like"/>
    <property type="match status" value="1"/>
</dbReference>
<name>A0ABP8V888_9GAMM</name>
<dbReference type="InterPro" id="IPR001296">
    <property type="entry name" value="Glyco_trans_1"/>
</dbReference>
<dbReference type="Pfam" id="PF00534">
    <property type="entry name" value="Glycos_transf_1"/>
    <property type="match status" value="1"/>
</dbReference>
<protein>
    <submittedName>
        <fullName evidence="3">Glycosyltransferase</fullName>
    </submittedName>
</protein>
<dbReference type="PANTHER" id="PTHR12526:SF637">
    <property type="entry name" value="GLYCOSYLTRANSFERASE EPSF-RELATED"/>
    <property type="match status" value="1"/>
</dbReference>
<accession>A0ABP8V888</accession>
<feature type="domain" description="Glycosyltransferase subfamily 4-like N-terminal" evidence="2">
    <location>
        <begin position="24"/>
        <end position="177"/>
    </location>
</feature>
<dbReference type="RefSeq" id="WP_345199044.1">
    <property type="nucleotide sequence ID" value="NZ_BAABFL010000476.1"/>
</dbReference>
<keyword evidence="4" id="KW-1185">Reference proteome</keyword>
<reference evidence="4" key="1">
    <citation type="journal article" date="2019" name="Int. J. Syst. Evol. Microbiol.">
        <title>The Global Catalogue of Microorganisms (GCM) 10K type strain sequencing project: providing services to taxonomists for standard genome sequencing and annotation.</title>
        <authorList>
            <consortium name="The Broad Institute Genomics Platform"/>
            <consortium name="The Broad Institute Genome Sequencing Center for Infectious Disease"/>
            <person name="Wu L."/>
            <person name="Ma J."/>
        </authorList>
    </citation>
    <scope>NUCLEOTIDE SEQUENCE [LARGE SCALE GENOMIC DNA]</scope>
    <source>
        <strain evidence="4">JCM 17805</strain>
    </source>
</reference>
<evidence type="ECO:0000259" key="1">
    <source>
        <dbReference type="Pfam" id="PF00534"/>
    </source>
</evidence>
<gene>
    <name evidence="3" type="ORF">GCM10023116_47570</name>
</gene>
<comment type="caution">
    <text evidence="3">The sequence shown here is derived from an EMBL/GenBank/DDBJ whole genome shotgun (WGS) entry which is preliminary data.</text>
</comment>
<feature type="domain" description="Glycosyl transferase family 1" evidence="1">
    <location>
        <begin position="185"/>
        <end position="337"/>
    </location>
</feature>
<dbReference type="EMBL" id="BAABFL010000476">
    <property type="protein sequence ID" value="GAA4652473.1"/>
    <property type="molecule type" value="Genomic_DNA"/>
</dbReference>
<evidence type="ECO:0000313" key="3">
    <source>
        <dbReference type="EMBL" id="GAA4652473.1"/>
    </source>
</evidence>
<dbReference type="Gene3D" id="3.40.50.2000">
    <property type="entry name" value="Glycogen Phosphorylase B"/>
    <property type="match status" value="2"/>
</dbReference>
<sequence length="372" mass="42914">MTSKLRILQIQNNFNVNESDLAEQIIKGLDRDHVDITTAFLKKKPRPDDQVSAADKSVYFDFSSKQLKGLQRYLALYRLYRFCKSYQFDVVICHRFKPTHLFLLLNRFLSFRLCISVTHGIGDFDRRYRQKVVNRLLRNNWRFIGVSEAVKNDLVKHCHSLNDQNTLVINNAIDIQRAHDVQHSREKAREMLSIDPQRFVFGTIGRLVPVKGHKYLIDAARMLKDKYPAMQVVIIGGGRLDQTLQKQIDEHQLNDVVKLVGWKDNALQYVRAFDVFVLPSLSEGMPISLLEAMSGALPTIGSDIPSIRPVIEKVGKLAKPENVESLAQVMESYLQMSPEQITQSGEAHLKYLQANHAIEDYRRHYRQLIEQV</sequence>
<proteinExistence type="predicted"/>
<evidence type="ECO:0000259" key="2">
    <source>
        <dbReference type="Pfam" id="PF13439"/>
    </source>
</evidence>
<dbReference type="PANTHER" id="PTHR12526">
    <property type="entry name" value="GLYCOSYLTRANSFERASE"/>
    <property type="match status" value="1"/>
</dbReference>
<organism evidence="3 4">
    <name type="scientific">Kistimonas scapharcae</name>
    <dbReference type="NCBI Taxonomy" id="1036133"/>
    <lineage>
        <taxon>Bacteria</taxon>
        <taxon>Pseudomonadati</taxon>
        <taxon>Pseudomonadota</taxon>
        <taxon>Gammaproteobacteria</taxon>
        <taxon>Oceanospirillales</taxon>
        <taxon>Endozoicomonadaceae</taxon>
        <taxon>Kistimonas</taxon>
    </lineage>
</organism>
<dbReference type="Pfam" id="PF13439">
    <property type="entry name" value="Glyco_transf_4"/>
    <property type="match status" value="1"/>
</dbReference>
<dbReference type="InterPro" id="IPR028098">
    <property type="entry name" value="Glyco_trans_4-like_N"/>
</dbReference>
<evidence type="ECO:0000313" key="4">
    <source>
        <dbReference type="Proteomes" id="UP001500604"/>
    </source>
</evidence>
<dbReference type="Proteomes" id="UP001500604">
    <property type="component" value="Unassembled WGS sequence"/>
</dbReference>